<evidence type="ECO:0000256" key="6">
    <source>
        <dbReference type="ARBA" id="ARBA00022777"/>
    </source>
</evidence>
<evidence type="ECO:0000256" key="2">
    <source>
        <dbReference type="ARBA" id="ARBA00012118"/>
    </source>
</evidence>
<feature type="active site" description="Proton acceptor" evidence="8 9">
    <location>
        <position position="84"/>
    </location>
</feature>
<evidence type="ECO:0000256" key="11">
    <source>
        <dbReference type="RuleBase" id="RU000544"/>
    </source>
</evidence>
<dbReference type="EC" id="2.7.1.21" evidence="2 8"/>
<keyword evidence="8" id="KW-0862">Zinc</keyword>
<evidence type="ECO:0000256" key="7">
    <source>
        <dbReference type="ARBA" id="ARBA00022840"/>
    </source>
</evidence>
<feature type="binding site" evidence="8">
    <location>
        <position position="179"/>
    </location>
    <ligand>
        <name>Zn(2+)</name>
        <dbReference type="ChEBI" id="CHEBI:29105"/>
    </ligand>
</feature>
<sequence length="190" mass="21943">MSKLYFKYGCMNSSKSANLLMIRHNYEEQGFNVLLLKPSIDDREGTSIIKSRIGIEAECIMVTPLDSIKDIFQKHPSDIIMVDEAQFLTKDQVDELYDISFHNNVLCFGLLTDFQQHLFEGSQRLIELAESLQEIKTVCSCGRRATMNVRFDEHGNVITRGEQVEIGGNDKYRAMCKYCYDNLKKKQEKH</sequence>
<dbReference type="SUPFAM" id="SSF52540">
    <property type="entry name" value="P-loop containing nucleoside triphosphate hydrolases"/>
    <property type="match status" value="1"/>
</dbReference>
<evidence type="ECO:0000256" key="1">
    <source>
        <dbReference type="ARBA" id="ARBA00007587"/>
    </source>
</evidence>
<comment type="caution">
    <text evidence="8">Lacks conserved residue(s) required for the propagation of feature annotation.</text>
</comment>
<comment type="catalytic activity">
    <reaction evidence="8 11">
        <text>thymidine + ATP = dTMP + ADP + H(+)</text>
        <dbReference type="Rhea" id="RHEA:19129"/>
        <dbReference type="ChEBI" id="CHEBI:15378"/>
        <dbReference type="ChEBI" id="CHEBI:17748"/>
        <dbReference type="ChEBI" id="CHEBI:30616"/>
        <dbReference type="ChEBI" id="CHEBI:63528"/>
        <dbReference type="ChEBI" id="CHEBI:456216"/>
        <dbReference type="EC" id="2.7.1.21"/>
    </reaction>
</comment>
<dbReference type="PANTHER" id="PTHR11441">
    <property type="entry name" value="THYMIDINE KINASE"/>
    <property type="match status" value="1"/>
</dbReference>
<dbReference type="PANTHER" id="PTHR11441:SF0">
    <property type="entry name" value="THYMIDINE KINASE, CYTOSOLIC"/>
    <property type="match status" value="1"/>
</dbReference>
<dbReference type="InterPro" id="IPR020633">
    <property type="entry name" value="Thymidine_kinase_CS"/>
</dbReference>
<dbReference type="GO" id="GO:0046104">
    <property type="term" value="P:thymidine metabolic process"/>
    <property type="evidence" value="ECO:0007669"/>
    <property type="project" value="TreeGrafter"/>
</dbReference>
<dbReference type="Pfam" id="PF00265">
    <property type="entry name" value="TK"/>
    <property type="match status" value="1"/>
</dbReference>
<evidence type="ECO:0000256" key="5">
    <source>
        <dbReference type="ARBA" id="ARBA00022741"/>
    </source>
</evidence>
<dbReference type="InterPro" id="IPR001267">
    <property type="entry name" value="Thymidine_kinase"/>
</dbReference>
<feature type="binding site" evidence="8">
    <location>
        <position position="139"/>
    </location>
    <ligand>
        <name>Zn(2+)</name>
        <dbReference type="ChEBI" id="CHEBI:29105"/>
    </ligand>
</feature>
<dbReference type="GO" id="GO:0005829">
    <property type="term" value="C:cytosol"/>
    <property type="evidence" value="ECO:0007669"/>
    <property type="project" value="TreeGrafter"/>
</dbReference>
<feature type="binding site" evidence="8">
    <location>
        <begin position="83"/>
        <end position="86"/>
    </location>
    <ligand>
        <name>ATP</name>
        <dbReference type="ChEBI" id="CHEBI:30616"/>
    </ligand>
</feature>
<protein>
    <recommendedName>
        <fullName evidence="2 8">Thymidine kinase</fullName>
        <ecNumber evidence="2 8">2.7.1.21</ecNumber>
    </recommendedName>
</protein>
<feature type="binding site" evidence="10">
    <location>
        <begin position="164"/>
        <end position="167"/>
    </location>
    <ligand>
        <name>substrate</name>
    </ligand>
</feature>
<keyword evidence="7 8" id="KW-0067">ATP-binding</keyword>
<dbReference type="InterPro" id="IPR027417">
    <property type="entry name" value="P-loop_NTPase"/>
</dbReference>
<keyword evidence="3 8" id="KW-0237">DNA synthesis</keyword>
<dbReference type="NCBIfam" id="NF003300">
    <property type="entry name" value="PRK04296.1-5"/>
    <property type="match status" value="1"/>
</dbReference>
<dbReference type="Gene3D" id="3.40.50.300">
    <property type="entry name" value="P-loop containing nucleotide triphosphate hydrolases"/>
    <property type="match status" value="1"/>
</dbReference>
<keyword evidence="8" id="KW-0479">Metal-binding</keyword>
<reference evidence="13 14" key="1">
    <citation type="journal article" date="2018" name="Nat. Biotechnol.">
        <title>A standardized bacterial taxonomy based on genome phylogeny substantially revises the tree of life.</title>
        <authorList>
            <person name="Parks D.H."/>
            <person name="Chuvochina M."/>
            <person name="Waite D.W."/>
            <person name="Rinke C."/>
            <person name="Skarshewski A."/>
            <person name="Chaumeil P.A."/>
            <person name="Hugenholtz P."/>
        </authorList>
    </citation>
    <scope>NUCLEOTIDE SEQUENCE [LARGE SCALE GENOMIC DNA]</scope>
    <source>
        <strain evidence="13">UBA11728</strain>
    </source>
</reference>
<dbReference type="GO" id="GO:0071897">
    <property type="term" value="P:DNA biosynthetic process"/>
    <property type="evidence" value="ECO:0007669"/>
    <property type="project" value="UniProtKB-KW"/>
</dbReference>
<keyword evidence="6 8" id="KW-0418">Kinase</keyword>
<dbReference type="Gene3D" id="3.30.60.20">
    <property type="match status" value="1"/>
</dbReference>
<dbReference type="SUPFAM" id="SSF57716">
    <property type="entry name" value="Glucocorticoid receptor-like (DNA-binding domain)"/>
    <property type="match status" value="1"/>
</dbReference>
<comment type="subcellular location">
    <subcellularLocation>
        <location evidence="8">Cytoplasm</location>
    </subcellularLocation>
</comment>
<dbReference type="AlphaFoldDB" id="A0A3D2X253"/>
<evidence type="ECO:0000256" key="8">
    <source>
        <dbReference type="HAMAP-Rule" id="MF_00124"/>
    </source>
</evidence>
<proteinExistence type="inferred from homology"/>
<gene>
    <name evidence="8" type="primary">tdk</name>
    <name evidence="13" type="ORF">DHW61_00875</name>
</gene>
<dbReference type="PROSITE" id="PS00603">
    <property type="entry name" value="TK_CELLULAR_TYPE"/>
    <property type="match status" value="1"/>
</dbReference>
<name>A0A3D2X253_9FIRM</name>
<dbReference type="EMBL" id="DPVV01000033">
    <property type="protein sequence ID" value="HCL00974.1"/>
    <property type="molecule type" value="Genomic_DNA"/>
</dbReference>
<evidence type="ECO:0000313" key="13">
    <source>
        <dbReference type="EMBL" id="HCL00974.1"/>
    </source>
</evidence>
<feature type="binding site" evidence="8">
    <location>
        <position position="176"/>
    </location>
    <ligand>
        <name>Zn(2+)</name>
        <dbReference type="ChEBI" id="CHEBI:29105"/>
    </ligand>
</feature>
<dbReference type="GO" id="GO:0008270">
    <property type="term" value="F:zinc ion binding"/>
    <property type="evidence" value="ECO:0007669"/>
    <property type="project" value="UniProtKB-UniRule"/>
</dbReference>
<dbReference type="HAMAP" id="MF_00124">
    <property type="entry name" value="Thymidine_kinase"/>
    <property type="match status" value="1"/>
</dbReference>
<evidence type="ECO:0000313" key="14">
    <source>
        <dbReference type="Proteomes" id="UP000262969"/>
    </source>
</evidence>
<keyword evidence="8" id="KW-0963">Cytoplasm</keyword>
<dbReference type="PIRSF" id="PIRSF035805">
    <property type="entry name" value="TK_cell"/>
    <property type="match status" value="1"/>
</dbReference>
<comment type="subunit">
    <text evidence="8">Homotetramer.</text>
</comment>
<dbReference type="GO" id="GO:0005524">
    <property type="term" value="F:ATP binding"/>
    <property type="evidence" value="ECO:0007669"/>
    <property type="project" value="UniProtKB-UniRule"/>
</dbReference>
<dbReference type="GO" id="GO:0004797">
    <property type="term" value="F:thymidine kinase activity"/>
    <property type="evidence" value="ECO:0007669"/>
    <property type="project" value="UniProtKB-UniRule"/>
</dbReference>
<evidence type="ECO:0000256" key="10">
    <source>
        <dbReference type="PIRSR" id="PIRSR035805-2"/>
    </source>
</evidence>
<feature type="binding site" evidence="10">
    <location>
        <position position="172"/>
    </location>
    <ligand>
        <name>substrate</name>
    </ligand>
</feature>
<comment type="similarity">
    <text evidence="1 8 12">Belongs to the thymidine kinase family.</text>
</comment>
<comment type="caution">
    <text evidence="13">The sequence shown here is derived from an EMBL/GenBank/DDBJ whole genome shotgun (WGS) entry which is preliminary data.</text>
</comment>
<evidence type="ECO:0000256" key="4">
    <source>
        <dbReference type="ARBA" id="ARBA00022679"/>
    </source>
</evidence>
<evidence type="ECO:0000256" key="9">
    <source>
        <dbReference type="PIRSR" id="PIRSR035805-1"/>
    </source>
</evidence>
<keyword evidence="5 8" id="KW-0547">Nucleotide-binding</keyword>
<feature type="binding site" evidence="8">
    <location>
        <position position="141"/>
    </location>
    <ligand>
        <name>Zn(2+)</name>
        <dbReference type="ChEBI" id="CHEBI:29105"/>
    </ligand>
</feature>
<dbReference type="Proteomes" id="UP000262969">
    <property type="component" value="Unassembled WGS sequence"/>
</dbReference>
<evidence type="ECO:0000256" key="12">
    <source>
        <dbReference type="RuleBase" id="RU004165"/>
    </source>
</evidence>
<accession>A0A3D2X253</accession>
<organism evidence="13 14">
    <name type="scientific">Lachnoclostridium phytofermentans</name>
    <dbReference type="NCBI Taxonomy" id="66219"/>
    <lineage>
        <taxon>Bacteria</taxon>
        <taxon>Bacillati</taxon>
        <taxon>Bacillota</taxon>
        <taxon>Clostridia</taxon>
        <taxon>Lachnospirales</taxon>
        <taxon>Lachnospiraceae</taxon>
    </lineage>
</organism>
<evidence type="ECO:0000256" key="3">
    <source>
        <dbReference type="ARBA" id="ARBA00022634"/>
    </source>
</evidence>
<keyword evidence="4 8" id="KW-0808">Transferase</keyword>